<protein>
    <submittedName>
        <fullName evidence="2">Uncharacterized protein</fullName>
    </submittedName>
</protein>
<evidence type="ECO:0000313" key="2">
    <source>
        <dbReference type="EMBL" id="MBK7676801.1"/>
    </source>
</evidence>
<evidence type="ECO:0000256" key="1">
    <source>
        <dbReference type="SAM" id="MobiDB-lite"/>
    </source>
</evidence>
<proteinExistence type="predicted"/>
<evidence type="ECO:0000313" key="3">
    <source>
        <dbReference type="Proteomes" id="UP000697998"/>
    </source>
</evidence>
<accession>A0A935Q3E0</accession>
<gene>
    <name evidence="2" type="ORF">IPJ27_19700</name>
</gene>
<comment type="caution">
    <text evidence="2">The sequence shown here is derived from an EMBL/GenBank/DDBJ whole genome shotgun (WGS) entry which is preliminary data.</text>
</comment>
<dbReference type="Proteomes" id="UP000697998">
    <property type="component" value="Unassembled WGS sequence"/>
</dbReference>
<dbReference type="AlphaFoldDB" id="A0A935Q3E0"/>
<organism evidence="2 3">
    <name type="scientific">Candidatus Accumulibacter proximus</name>
    <dbReference type="NCBI Taxonomy" id="2954385"/>
    <lineage>
        <taxon>Bacteria</taxon>
        <taxon>Pseudomonadati</taxon>
        <taxon>Pseudomonadota</taxon>
        <taxon>Betaproteobacteria</taxon>
        <taxon>Candidatus Accumulibacter</taxon>
    </lineage>
</organism>
<feature type="compositionally biased region" description="Low complexity" evidence="1">
    <location>
        <begin position="47"/>
        <end position="57"/>
    </location>
</feature>
<reference evidence="2 3" key="1">
    <citation type="submission" date="2020-10" db="EMBL/GenBank/DDBJ databases">
        <title>Connecting structure to function with the recovery of over 1000 high-quality activated sludge metagenome-assembled genomes encoding full-length rRNA genes using long-read sequencing.</title>
        <authorList>
            <person name="Singleton C.M."/>
            <person name="Petriglieri F."/>
            <person name="Kristensen J.M."/>
            <person name="Kirkegaard R.H."/>
            <person name="Michaelsen T.Y."/>
            <person name="Andersen M.H."/>
            <person name="Karst S.M."/>
            <person name="Dueholm M.S."/>
            <person name="Nielsen P.H."/>
            <person name="Albertsen M."/>
        </authorList>
    </citation>
    <scope>NUCLEOTIDE SEQUENCE [LARGE SCALE GENOMIC DNA]</scope>
    <source>
        <strain evidence="2">EsbW_18-Q3-R4-48_BATAC.285</strain>
    </source>
</reference>
<name>A0A935Q3E0_9PROT</name>
<sequence>MEATGRLFLCHHCRTQVVVCSRCDRGQIDCRWLRAGRTPRFPSRKPAAATKAAGEAASSMPKEPAVTGGASKR</sequence>
<feature type="region of interest" description="Disordered" evidence="1">
    <location>
        <begin position="41"/>
        <end position="73"/>
    </location>
</feature>
<dbReference type="EMBL" id="JADJMH010000025">
    <property type="protein sequence ID" value="MBK7676801.1"/>
    <property type="molecule type" value="Genomic_DNA"/>
</dbReference>